<dbReference type="SMART" id="SM00304">
    <property type="entry name" value="HAMP"/>
    <property type="match status" value="1"/>
</dbReference>
<dbReference type="PRINTS" id="PR00260">
    <property type="entry name" value="CHEMTRNSDUCR"/>
</dbReference>
<comment type="caution">
    <text evidence="11">The sequence shown here is derived from an EMBL/GenBank/DDBJ whole genome shotgun (WGS) entry which is preliminary data.</text>
</comment>
<dbReference type="Proteomes" id="UP000709336">
    <property type="component" value="Unassembled WGS sequence"/>
</dbReference>
<evidence type="ECO:0000313" key="11">
    <source>
        <dbReference type="EMBL" id="NMH59401.1"/>
    </source>
</evidence>
<evidence type="ECO:0000259" key="9">
    <source>
        <dbReference type="PROSITE" id="PS50111"/>
    </source>
</evidence>
<evidence type="ECO:0000256" key="2">
    <source>
        <dbReference type="ARBA" id="ARBA00022692"/>
    </source>
</evidence>
<reference evidence="11 12" key="1">
    <citation type="submission" date="2020-03" db="EMBL/GenBank/DDBJ databases">
        <title>Alteromonas ponticola sp. nov., isolated from seawater.</title>
        <authorList>
            <person name="Yoon J.-H."/>
            <person name="Kim Y.-O."/>
        </authorList>
    </citation>
    <scope>NUCLEOTIDE SEQUENCE [LARGE SCALE GENOMIC DNA]</scope>
    <source>
        <strain evidence="11 12">MYP5</strain>
    </source>
</reference>
<comment type="similarity">
    <text evidence="6">Belongs to the methyl-accepting chemotaxis (MCP) protein family.</text>
</comment>
<dbReference type="PROSITE" id="PS50111">
    <property type="entry name" value="CHEMOTAXIS_TRANSDUC_2"/>
    <property type="match status" value="1"/>
</dbReference>
<dbReference type="SMART" id="SM00283">
    <property type="entry name" value="MA"/>
    <property type="match status" value="1"/>
</dbReference>
<dbReference type="Gene3D" id="1.10.287.950">
    <property type="entry name" value="Methyl-accepting chemotaxis protein"/>
    <property type="match status" value="1"/>
</dbReference>
<comment type="subcellular location">
    <subcellularLocation>
        <location evidence="1">Membrane</location>
        <topology evidence="1">Multi-pass membrane protein</topology>
    </subcellularLocation>
</comment>
<evidence type="ECO:0000259" key="10">
    <source>
        <dbReference type="PROSITE" id="PS50885"/>
    </source>
</evidence>
<organism evidence="11 12">
    <name type="scientific">Alteromonas ponticola</name>
    <dbReference type="NCBI Taxonomy" id="2720613"/>
    <lineage>
        <taxon>Bacteria</taxon>
        <taxon>Pseudomonadati</taxon>
        <taxon>Pseudomonadota</taxon>
        <taxon>Gammaproteobacteria</taxon>
        <taxon>Alteromonadales</taxon>
        <taxon>Alteromonadaceae</taxon>
        <taxon>Alteromonas/Salinimonas group</taxon>
        <taxon>Alteromonas</taxon>
    </lineage>
</organism>
<keyword evidence="12" id="KW-1185">Reference proteome</keyword>
<evidence type="ECO:0000256" key="1">
    <source>
        <dbReference type="ARBA" id="ARBA00004141"/>
    </source>
</evidence>
<evidence type="ECO:0000256" key="3">
    <source>
        <dbReference type="ARBA" id="ARBA00022989"/>
    </source>
</evidence>
<evidence type="ECO:0000313" key="12">
    <source>
        <dbReference type="Proteomes" id="UP000709336"/>
    </source>
</evidence>
<dbReference type="RefSeq" id="WP_169209980.1">
    <property type="nucleotide sequence ID" value="NZ_JAATNW010000003.1"/>
</dbReference>
<keyword evidence="5 7" id="KW-0807">Transducer</keyword>
<dbReference type="PANTHER" id="PTHR32089:SF119">
    <property type="entry name" value="METHYL-ACCEPTING CHEMOTAXIS PROTEIN CTPL"/>
    <property type="match status" value="1"/>
</dbReference>
<keyword evidence="2 8" id="KW-0812">Transmembrane</keyword>
<proteinExistence type="inferred from homology"/>
<dbReference type="InterPro" id="IPR003660">
    <property type="entry name" value="HAMP_dom"/>
</dbReference>
<sequence length="541" mass="58717">MLPALSVRSKLLVLITIPLLLNAILALYASQRLGVVSDAVQTVSSERLQPLQTLDKIMRLYSNGVVDLAHKSRAQMLLWDEAQNQLAETKQQLQEAWQAYQNRELLGEEKALLESNLPAFEAAAQAIAKLEGFIDKQSSYSIGSFVDLQLYPALEPVQSLVRQLIEIQSEQAQASAIEAEDIASNAQVTVFAILLVMTAALTVMGVWLYRGIRKPLTVMLNTVTDIEKSRNLTLRTQLESKDEFGDMGRRFDRMMTTIGELINDLQQVGQRAETVSRKMLEVNNNTVERIEQQHAEITTMVSAIEQVNQSASMVLDDVREAEKATLNADKVSKEGGASVKATITSIESLSAEVSLAVSSIQTLKDDSESIGGVLDVIKGIAEQTNLLALNAAIEAARAGEQGRGFAVVADEVRQLASRTAVSTQEIQQIIQKLQQGTLSAAEIMSNGKDSAGTSVDTARNAGDVLNEVEAVFQAILRSSQAIAGAAEEQMHIASEVNQRAGKVGELTHQTLTLSTETAETGKQVAEISEALRTSLGQFITR</sequence>
<evidence type="ECO:0000256" key="5">
    <source>
        <dbReference type="ARBA" id="ARBA00023224"/>
    </source>
</evidence>
<evidence type="ECO:0000256" key="6">
    <source>
        <dbReference type="ARBA" id="ARBA00029447"/>
    </source>
</evidence>
<feature type="transmembrane region" description="Helical" evidence="8">
    <location>
        <begin position="188"/>
        <end position="209"/>
    </location>
</feature>
<dbReference type="InterPro" id="IPR004089">
    <property type="entry name" value="MCPsignal_dom"/>
</dbReference>
<dbReference type="Pfam" id="PF00015">
    <property type="entry name" value="MCPsignal"/>
    <property type="match status" value="1"/>
</dbReference>
<protein>
    <submittedName>
        <fullName evidence="11">Methyl-accepting chemotaxis protein</fullName>
    </submittedName>
</protein>
<dbReference type="InterPro" id="IPR004090">
    <property type="entry name" value="Chemotax_Me-accpt_rcpt"/>
</dbReference>
<accession>A0ABX1R1C5</accession>
<feature type="domain" description="Methyl-accepting transducer" evidence="9">
    <location>
        <begin position="268"/>
        <end position="504"/>
    </location>
</feature>
<dbReference type="InterPro" id="IPR024478">
    <property type="entry name" value="HlyB_4HB_MCP"/>
</dbReference>
<dbReference type="Pfam" id="PF12729">
    <property type="entry name" value="4HB_MCP_1"/>
    <property type="match status" value="1"/>
</dbReference>
<gene>
    <name evidence="11" type="ORF">HCJ96_05140</name>
</gene>
<dbReference type="CDD" id="cd06225">
    <property type="entry name" value="HAMP"/>
    <property type="match status" value="1"/>
</dbReference>
<dbReference type="SUPFAM" id="SSF58104">
    <property type="entry name" value="Methyl-accepting chemotaxis protein (MCP) signaling domain"/>
    <property type="match status" value="1"/>
</dbReference>
<keyword evidence="4 8" id="KW-0472">Membrane</keyword>
<dbReference type="EMBL" id="JAATNW010000003">
    <property type="protein sequence ID" value="NMH59401.1"/>
    <property type="molecule type" value="Genomic_DNA"/>
</dbReference>
<name>A0ABX1R1C5_9ALTE</name>
<evidence type="ECO:0000256" key="8">
    <source>
        <dbReference type="SAM" id="Phobius"/>
    </source>
</evidence>
<dbReference type="PANTHER" id="PTHR32089">
    <property type="entry name" value="METHYL-ACCEPTING CHEMOTAXIS PROTEIN MCPB"/>
    <property type="match status" value="1"/>
</dbReference>
<evidence type="ECO:0000256" key="4">
    <source>
        <dbReference type="ARBA" id="ARBA00023136"/>
    </source>
</evidence>
<feature type="domain" description="HAMP" evidence="10">
    <location>
        <begin position="210"/>
        <end position="263"/>
    </location>
</feature>
<keyword evidence="3 8" id="KW-1133">Transmembrane helix</keyword>
<evidence type="ECO:0000256" key="7">
    <source>
        <dbReference type="PROSITE-ProRule" id="PRU00284"/>
    </source>
</evidence>
<dbReference type="PROSITE" id="PS50885">
    <property type="entry name" value="HAMP"/>
    <property type="match status" value="1"/>
</dbReference>